<evidence type="ECO:0000313" key="3">
    <source>
        <dbReference type="EMBL" id="CCC91673.1"/>
    </source>
</evidence>
<protein>
    <submittedName>
        <fullName evidence="3">Uncharacterized protein</fullName>
    </submittedName>
</protein>
<reference evidence="3" key="1">
    <citation type="journal article" date="2012" name="Proc. Natl. Acad. Sci. U.S.A.">
        <title>Antigenic diversity is generated by distinct evolutionary mechanisms in African trypanosome species.</title>
        <authorList>
            <person name="Jackson A.P."/>
            <person name="Berry A."/>
            <person name="Aslett M."/>
            <person name="Allison H.C."/>
            <person name="Burton P."/>
            <person name="Vavrova-Anderson J."/>
            <person name="Brown R."/>
            <person name="Browne H."/>
            <person name="Corton N."/>
            <person name="Hauser H."/>
            <person name="Gamble J."/>
            <person name="Gilderthorp R."/>
            <person name="Marcello L."/>
            <person name="McQuillan J."/>
            <person name="Otto T.D."/>
            <person name="Quail M.A."/>
            <person name="Sanders M.J."/>
            <person name="van Tonder A."/>
            <person name="Ginger M.L."/>
            <person name="Field M.C."/>
            <person name="Barry J.D."/>
            <person name="Hertz-Fowler C."/>
            <person name="Berriman M."/>
        </authorList>
    </citation>
    <scope>NUCLEOTIDE SEQUENCE</scope>
    <source>
        <strain evidence="3">IL3000</strain>
    </source>
</reference>
<gene>
    <name evidence="3" type="ORF">TCIL3000_7_4870</name>
</gene>
<sequence>MNPWSKGQPNGPRPAAVSSEATPVALCEAVRNVEENMEGLKRRLAQAERNIERQRIAINEMWTNTSPFEDLITKTNGDIQSIQQQLEYVVISLERERGVITDHTEQLRLFARESIRRDGYDPGFSGTDTSYLFVVATWLYRPLVDFANGCYVLLSPIINTLQSLSLFNSDVVARQEKSGVCLNNKEPEEDLLVRLQKGLLDPTPTPTKM</sequence>
<proteinExistence type="predicted"/>
<accession>G0UQL2</accession>
<name>G0UQL2_TRYCI</name>
<feature type="region of interest" description="Disordered" evidence="2">
    <location>
        <begin position="1"/>
        <end position="21"/>
    </location>
</feature>
<evidence type="ECO:0000256" key="1">
    <source>
        <dbReference type="SAM" id="Coils"/>
    </source>
</evidence>
<dbReference type="VEuPathDB" id="TriTrypDB:TcIL3000_7_4870"/>
<dbReference type="AlphaFoldDB" id="G0UQL2"/>
<feature type="coiled-coil region" evidence="1">
    <location>
        <begin position="30"/>
        <end position="57"/>
    </location>
</feature>
<evidence type="ECO:0000256" key="2">
    <source>
        <dbReference type="SAM" id="MobiDB-lite"/>
    </source>
</evidence>
<dbReference type="EMBL" id="HE575320">
    <property type="protein sequence ID" value="CCC91673.1"/>
    <property type="molecule type" value="Genomic_DNA"/>
</dbReference>
<organism evidence="3">
    <name type="scientific">Trypanosoma congolense (strain IL3000)</name>
    <dbReference type="NCBI Taxonomy" id="1068625"/>
    <lineage>
        <taxon>Eukaryota</taxon>
        <taxon>Discoba</taxon>
        <taxon>Euglenozoa</taxon>
        <taxon>Kinetoplastea</taxon>
        <taxon>Metakinetoplastina</taxon>
        <taxon>Trypanosomatida</taxon>
        <taxon>Trypanosomatidae</taxon>
        <taxon>Trypanosoma</taxon>
        <taxon>Nannomonas</taxon>
    </lineage>
</organism>
<keyword evidence="1" id="KW-0175">Coiled coil</keyword>